<dbReference type="EMBL" id="CP122566">
    <property type="protein sequence ID" value="WGH92599.1"/>
    <property type="molecule type" value="Genomic_DNA"/>
</dbReference>
<keyword evidence="5 6" id="KW-0520">NAD</keyword>
<reference evidence="9 10" key="1">
    <citation type="submission" date="2023-03" db="EMBL/GenBank/DDBJ databases">
        <title>Complete genome sequences of several Auritidibacter ignavus strains isolated from ear infections.</title>
        <authorList>
            <person name="Baehr T."/>
            <person name="Baumhoegger A.M."/>
        </authorList>
    </citation>
    <scope>NUCLEOTIDE SEQUENCE [LARGE SCALE GENOMIC DNA]</scope>
    <source>
        <strain evidence="9 10">BABAE-6</strain>
    </source>
</reference>
<dbReference type="RefSeq" id="WP_279674617.1">
    <property type="nucleotide sequence ID" value="NZ_CP122566.1"/>
</dbReference>
<dbReference type="GO" id="GO:0033735">
    <property type="term" value="F:aspartate dehydrogenase [NAD(P)+] activity"/>
    <property type="evidence" value="ECO:0007669"/>
    <property type="project" value="UniProtKB-EC"/>
</dbReference>
<evidence type="ECO:0000256" key="5">
    <source>
        <dbReference type="ARBA" id="ARBA00023027"/>
    </source>
</evidence>
<dbReference type="PANTHER" id="PTHR31873">
    <property type="entry name" value="L-ASPARTATE DEHYDROGENASE-RELATED"/>
    <property type="match status" value="1"/>
</dbReference>
<dbReference type="Proteomes" id="UP001224674">
    <property type="component" value="Chromosome"/>
</dbReference>
<dbReference type="Pfam" id="PF01958">
    <property type="entry name" value="Asp_DH_C"/>
    <property type="match status" value="1"/>
</dbReference>
<evidence type="ECO:0000259" key="8">
    <source>
        <dbReference type="Pfam" id="PF03447"/>
    </source>
</evidence>
<comment type="pathway">
    <text evidence="6">Cofactor biosynthesis; NAD(+) biosynthesis; iminoaspartate from L-aspartate (dehydrogenase route): step 1/1.</text>
</comment>
<dbReference type="GO" id="GO:0009435">
    <property type="term" value="P:NAD+ biosynthetic process"/>
    <property type="evidence" value="ECO:0007669"/>
    <property type="project" value="UniProtKB-UniRule"/>
</dbReference>
<feature type="binding site" evidence="6">
    <location>
        <position position="128"/>
    </location>
    <ligand>
        <name>NAD(+)</name>
        <dbReference type="ChEBI" id="CHEBI:57540"/>
    </ligand>
</feature>
<dbReference type="InterPro" id="IPR002811">
    <property type="entry name" value="Asp_DH"/>
</dbReference>
<name>A0AAJ6AHW7_9MICC</name>
<dbReference type="PIRSF" id="PIRSF005227">
    <property type="entry name" value="Asp_dh_NAD_syn"/>
    <property type="match status" value="1"/>
</dbReference>
<dbReference type="Gene3D" id="3.40.50.720">
    <property type="entry name" value="NAD(P)-binding Rossmann-like Domain"/>
    <property type="match status" value="1"/>
</dbReference>
<feature type="domain" description="Aspartate/homoserine dehydrogenase NAD-binding" evidence="8">
    <location>
        <begin position="13"/>
        <end position="116"/>
    </location>
</feature>
<dbReference type="GO" id="GO:0051287">
    <property type="term" value="F:NAD binding"/>
    <property type="evidence" value="ECO:0007669"/>
    <property type="project" value="UniProtKB-UniRule"/>
</dbReference>
<dbReference type="EC" id="1.4.1.21" evidence="6"/>
<dbReference type="InterPro" id="IPR005106">
    <property type="entry name" value="Asp/hSer_DH_NAD-bd"/>
</dbReference>
<feature type="active site" evidence="6">
    <location>
        <position position="245"/>
    </location>
</feature>
<dbReference type="InterPro" id="IPR020626">
    <property type="entry name" value="Asp_DH_prok"/>
</dbReference>
<evidence type="ECO:0000256" key="4">
    <source>
        <dbReference type="ARBA" id="ARBA00023002"/>
    </source>
</evidence>
<dbReference type="GO" id="GO:0050661">
    <property type="term" value="F:NADP binding"/>
    <property type="evidence" value="ECO:0007669"/>
    <property type="project" value="UniProtKB-UniRule"/>
</dbReference>
<evidence type="ECO:0000256" key="3">
    <source>
        <dbReference type="ARBA" id="ARBA00022857"/>
    </source>
</evidence>
<evidence type="ECO:0000313" key="10">
    <source>
        <dbReference type="Proteomes" id="UP001224674"/>
    </source>
</evidence>
<feature type="domain" description="Aspartate dehydrogenase" evidence="7">
    <location>
        <begin position="178"/>
        <end position="279"/>
    </location>
</feature>
<organism evidence="9 10">
    <name type="scientific">Auritidibacter ignavus</name>
    <dbReference type="NCBI Taxonomy" id="678932"/>
    <lineage>
        <taxon>Bacteria</taxon>
        <taxon>Bacillati</taxon>
        <taxon>Actinomycetota</taxon>
        <taxon>Actinomycetes</taxon>
        <taxon>Micrococcales</taxon>
        <taxon>Micrococcaceae</taxon>
        <taxon>Auritidibacter</taxon>
    </lineage>
</organism>
<comment type="similarity">
    <text evidence="1 6">Belongs to the L-aspartate dehydrogenase family.</text>
</comment>
<proteinExistence type="inferred from homology"/>
<dbReference type="PANTHER" id="PTHR31873:SF6">
    <property type="entry name" value="ASPARTATE DEHYDROGENASE DOMAIN-CONTAINING PROTEIN"/>
    <property type="match status" value="1"/>
</dbReference>
<keyword evidence="2 6" id="KW-0662">Pyridine nucleotide biosynthesis</keyword>
<dbReference type="InterPro" id="IPR011182">
    <property type="entry name" value="L-Asp_DH"/>
</dbReference>
<evidence type="ECO:0000256" key="2">
    <source>
        <dbReference type="ARBA" id="ARBA00022642"/>
    </source>
</evidence>
<dbReference type="InterPro" id="IPR036291">
    <property type="entry name" value="NAD(P)-bd_dom_sf"/>
</dbReference>
<comment type="catalytic activity">
    <reaction evidence="6">
        <text>L-aspartate + NAD(+) + H2O = oxaloacetate + NH4(+) + NADH + H(+)</text>
        <dbReference type="Rhea" id="RHEA:11788"/>
        <dbReference type="ChEBI" id="CHEBI:15377"/>
        <dbReference type="ChEBI" id="CHEBI:15378"/>
        <dbReference type="ChEBI" id="CHEBI:16452"/>
        <dbReference type="ChEBI" id="CHEBI:28938"/>
        <dbReference type="ChEBI" id="CHEBI:29991"/>
        <dbReference type="ChEBI" id="CHEBI:57540"/>
        <dbReference type="ChEBI" id="CHEBI:57945"/>
        <dbReference type="EC" id="1.4.1.21"/>
    </reaction>
</comment>
<dbReference type="Pfam" id="PF03447">
    <property type="entry name" value="NAD_binding_3"/>
    <property type="match status" value="1"/>
</dbReference>
<evidence type="ECO:0000313" key="9">
    <source>
        <dbReference type="EMBL" id="WGH92599.1"/>
    </source>
</evidence>
<evidence type="ECO:0000259" key="7">
    <source>
        <dbReference type="Pfam" id="PF01958"/>
    </source>
</evidence>
<keyword evidence="10" id="KW-1185">Reference proteome</keyword>
<comment type="catalytic activity">
    <reaction evidence="6">
        <text>L-aspartate + NADP(+) + H2O = oxaloacetate + NH4(+) + NADPH + H(+)</text>
        <dbReference type="Rhea" id="RHEA:11784"/>
        <dbReference type="ChEBI" id="CHEBI:15377"/>
        <dbReference type="ChEBI" id="CHEBI:15378"/>
        <dbReference type="ChEBI" id="CHEBI:16452"/>
        <dbReference type="ChEBI" id="CHEBI:28938"/>
        <dbReference type="ChEBI" id="CHEBI:29991"/>
        <dbReference type="ChEBI" id="CHEBI:57783"/>
        <dbReference type="ChEBI" id="CHEBI:58349"/>
        <dbReference type="EC" id="1.4.1.21"/>
    </reaction>
</comment>
<dbReference type="AlphaFoldDB" id="A0AAJ6AHW7"/>
<dbReference type="GO" id="GO:0016639">
    <property type="term" value="F:oxidoreductase activity, acting on the CH-NH2 group of donors, NAD or NADP as acceptor"/>
    <property type="evidence" value="ECO:0007669"/>
    <property type="project" value="UniProtKB-UniRule"/>
</dbReference>
<evidence type="ECO:0000256" key="1">
    <source>
        <dbReference type="ARBA" id="ARBA00008331"/>
    </source>
</evidence>
<dbReference type="SUPFAM" id="SSF51735">
    <property type="entry name" value="NAD(P)-binding Rossmann-fold domains"/>
    <property type="match status" value="1"/>
</dbReference>
<keyword evidence="4 6" id="KW-0560">Oxidoreductase</keyword>
<gene>
    <name evidence="6" type="primary">nadX</name>
    <name evidence="9" type="ORF">QDX21_09870</name>
</gene>
<comment type="function">
    <text evidence="6">Specifically catalyzes the NAD or NADP-dependent dehydrogenation of L-aspartate to iminoaspartate.</text>
</comment>
<dbReference type="HAMAP" id="MF_01265">
    <property type="entry name" value="NadX"/>
    <property type="match status" value="1"/>
</dbReference>
<feature type="binding site" evidence="6">
    <location>
        <position position="200"/>
    </location>
    <ligand>
        <name>NAD(+)</name>
        <dbReference type="ChEBI" id="CHEBI:57540"/>
    </ligand>
</feature>
<sequence length="303" mass="32095">MPAETSTHVVFLGFGAVGRHLARLLRPELDKDRIRLTAAVRDLSRYEDSPAPDGVQLVQIDTPGLETAVDSAEIIVEAAGVEPATTYGPGVIAAGKDAVLTSVGALVDEEIATQLLSGPGRLWVTHGAIGGLDMLSSLSEADGLDRVGITTSKPPASLIQPWMDDQQQDRLAHLGDDDEPLTVFSGSPRGAIESFPGNTNVGVALAWATRGLGTSPEDNVRLMQQSLDRVELNLVADPRLTDARHEIIATGAAGRFQFTFESAPSPENPQTSITTALSVAHTLRQVLQQLGDHTPPTARKPRG</sequence>
<comment type="miscellaneous">
    <text evidence="6">The iminoaspartate product is unstable in aqueous solution and can decompose to oxaloacetate and ammonia.</text>
</comment>
<keyword evidence="3 6" id="KW-0521">NADP</keyword>
<accession>A0AAJ6AHW7</accession>
<dbReference type="Gene3D" id="3.30.360.10">
    <property type="entry name" value="Dihydrodipicolinate Reductase, domain 2"/>
    <property type="match status" value="1"/>
</dbReference>
<evidence type="ECO:0000256" key="6">
    <source>
        <dbReference type="HAMAP-Rule" id="MF_01265"/>
    </source>
</evidence>
<protein>
    <recommendedName>
        <fullName evidence="6">L-aspartate dehydrogenase</fullName>
        <ecNumber evidence="6">1.4.1.21</ecNumber>
    </recommendedName>
</protein>
<dbReference type="SUPFAM" id="SSF55347">
    <property type="entry name" value="Glyceraldehyde-3-phosphate dehydrogenase-like, C-terminal domain"/>
    <property type="match status" value="1"/>
</dbReference>